<evidence type="ECO:0000256" key="3">
    <source>
        <dbReference type="ARBA" id="ARBA00022705"/>
    </source>
</evidence>
<comment type="caution">
    <text evidence="8">Lacks conserved residue(s) required for the propagation of feature annotation.</text>
</comment>
<dbReference type="PRINTS" id="PR00051">
    <property type="entry name" value="DNAA"/>
</dbReference>
<keyword evidence="7 8" id="KW-0238">DNA-binding</keyword>
<evidence type="ECO:0000313" key="14">
    <source>
        <dbReference type="EMBL" id="OGB85205.1"/>
    </source>
</evidence>
<evidence type="ECO:0000256" key="9">
    <source>
        <dbReference type="NCBIfam" id="TIGR00362"/>
    </source>
</evidence>
<feature type="region of interest" description="Domain I, interacts with DnaA modulators" evidence="8">
    <location>
        <begin position="1"/>
        <end position="89"/>
    </location>
</feature>
<dbReference type="InterPro" id="IPR001957">
    <property type="entry name" value="Chromosome_initiator_DnaA"/>
</dbReference>
<dbReference type="Gene3D" id="1.10.8.60">
    <property type="match status" value="1"/>
</dbReference>
<feature type="domain" description="AAA+ ATPase" evidence="12">
    <location>
        <begin position="151"/>
        <end position="282"/>
    </location>
</feature>
<dbReference type="SUPFAM" id="SSF52540">
    <property type="entry name" value="P-loop containing nucleoside triphosphate hydrolases"/>
    <property type="match status" value="1"/>
</dbReference>
<dbReference type="HAMAP" id="MF_00377">
    <property type="entry name" value="DnaA_bact"/>
    <property type="match status" value="1"/>
</dbReference>
<accession>A0A1F4PNJ7</accession>
<reference evidence="14 15" key="1">
    <citation type="journal article" date="2016" name="Nat. Commun.">
        <title>Thousands of microbial genomes shed light on interconnected biogeochemical processes in an aquifer system.</title>
        <authorList>
            <person name="Anantharaman K."/>
            <person name="Brown C.T."/>
            <person name="Hug L.A."/>
            <person name="Sharon I."/>
            <person name="Castelle C.J."/>
            <person name="Probst A.J."/>
            <person name="Thomas B.C."/>
            <person name="Singh A."/>
            <person name="Wilkins M.J."/>
            <person name="Karaoz U."/>
            <person name="Brodie E.L."/>
            <person name="Williams K.H."/>
            <person name="Hubbard S.S."/>
            <person name="Banfield J.F."/>
        </authorList>
    </citation>
    <scope>NUCLEOTIDE SEQUENCE [LARGE SCALE GENOMIC DNA]</scope>
</reference>
<dbReference type="SMART" id="SM00760">
    <property type="entry name" value="Bac_DnaA_C"/>
    <property type="match status" value="1"/>
</dbReference>
<name>A0A1F4PNJ7_UNCK3</name>
<dbReference type="STRING" id="1798539.A2994_03435"/>
<evidence type="ECO:0000256" key="8">
    <source>
        <dbReference type="HAMAP-Rule" id="MF_00377"/>
    </source>
</evidence>
<dbReference type="GO" id="GO:0006275">
    <property type="term" value="P:regulation of DNA replication"/>
    <property type="evidence" value="ECO:0007669"/>
    <property type="project" value="UniProtKB-UniRule"/>
</dbReference>
<dbReference type="AlphaFoldDB" id="A0A1F4PNJ7"/>
<dbReference type="SUPFAM" id="SSF48295">
    <property type="entry name" value="TrpR-like"/>
    <property type="match status" value="1"/>
</dbReference>
<feature type="binding site" evidence="8">
    <location>
        <position position="164"/>
    </location>
    <ligand>
        <name>ATP</name>
        <dbReference type="ChEBI" id="CHEBI:30616"/>
    </ligand>
</feature>
<evidence type="ECO:0000256" key="6">
    <source>
        <dbReference type="ARBA" id="ARBA00023121"/>
    </source>
</evidence>
<dbReference type="NCBIfam" id="TIGR00362">
    <property type="entry name" value="DnaA"/>
    <property type="match status" value="1"/>
</dbReference>
<dbReference type="InterPro" id="IPR020591">
    <property type="entry name" value="Chromosome_initiator_DnaA-like"/>
</dbReference>
<keyword evidence="3 8" id="KW-0235">DNA replication</keyword>
<evidence type="ECO:0000256" key="7">
    <source>
        <dbReference type="ARBA" id="ARBA00023125"/>
    </source>
</evidence>
<dbReference type="InterPro" id="IPR013159">
    <property type="entry name" value="DnaA_C"/>
</dbReference>
<evidence type="ECO:0000256" key="1">
    <source>
        <dbReference type="ARBA" id="ARBA00006583"/>
    </source>
</evidence>
<proteinExistence type="inferred from homology"/>
<dbReference type="InterPro" id="IPR027417">
    <property type="entry name" value="P-loop_NTPase"/>
</dbReference>
<keyword evidence="5 8" id="KW-0067">ATP-binding</keyword>
<evidence type="ECO:0000256" key="4">
    <source>
        <dbReference type="ARBA" id="ARBA00022741"/>
    </source>
</evidence>
<dbReference type="PANTHER" id="PTHR30050:SF2">
    <property type="entry name" value="CHROMOSOMAL REPLICATION INITIATOR PROTEIN DNAA"/>
    <property type="match status" value="1"/>
</dbReference>
<dbReference type="InterPro" id="IPR010921">
    <property type="entry name" value="Trp_repressor/repl_initiator"/>
</dbReference>
<comment type="domain">
    <text evidence="8">Domain I is involved in oligomerization and binding regulators, domain II is flexibile and of varying length in different bacteria, domain III forms the AAA+ region, while domain IV binds dsDNA.</text>
</comment>
<evidence type="ECO:0000259" key="12">
    <source>
        <dbReference type="SMART" id="SM00382"/>
    </source>
</evidence>
<evidence type="ECO:0000256" key="11">
    <source>
        <dbReference type="RuleBase" id="RU004227"/>
    </source>
</evidence>
<feature type="region of interest" description="Domain IV, binds dsDNA" evidence="8">
    <location>
        <begin position="335"/>
        <end position="457"/>
    </location>
</feature>
<sequence>MDKQRLWQNVLGEAEVSLSKANFNTWLKNTEIIEITDTEVLLRVPNVFTLEWLQKKYEKELRKALIKSLPHLTNIKYVVGSGPRVEQATLFSAAMPAATIARTTTATQPPATTDTAGRLNLRYTFDTFVVGESNKLANAAATAVAKTPGITYNPLFIYGGVGLGKTHLLQAVGNEILLLYPRKKVVYITSERFTNELVDAIHKKTTKEFREKYRKADCLIIDDIQFLAGREATQEEFFNTFNTLYESNKQIVLASDRPPKAIPTLESRLRSRFEWGMIADISAPNYEMRLAVLRSKAANLNFQLPDYILEAIASKIQNNIRELEGALTRVVAYGQLNNTIPTNDEVENLLGGILFSPGKRVVKVGDVIKSVCKHYDIKKDELLGKRRNKEIVFPRQVLIFLLREELDLPYKSVGRELGGRDHTTIIHDYNKIKGLLLESNDLESEIKTIKDKLYAVD</sequence>
<dbReference type="EMBL" id="METE01000009">
    <property type="protein sequence ID" value="OGB85205.1"/>
    <property type="molecule type" value="Genomic_DNA"/>
</dbReference>
<comment type="subcellular location">
    <subcellularLocation>
        <location evidence="8">Cytoplasm</location>
    </subcellularLocation>
</comment>
<protein>
    <recommendedName>
        <fullName evidence="8 9">Chromosomal replication initiator protein DnaA</fullName>
    </recommendedName>
</protein>
<dbReference type="InterPro" id="IPR024633">
    <property type="entry name" value="DnaA_N_dom"/>
</dbReference>
<evidence type="ECO:0000256" key="10">
    <source>
        <dbReference type="RuleBase" id="RU000577"/>
    </source>
</evidence>
<evidence type="ECO:0000313" key="15">
    <source>
        <dbReference type="Proteomes" id="UP000179010"/>
    </source>
</evidence>
<keyword evidence="6 8" id="KW-0446">Lipid-binding</keyword>
<dbReference type="GO" id="GO:0008289">
    <property type="term" value="F:lipid binding"/>
    <property type="evidence" value="ECO:0007669"/>
    <property type="project" value="UniProtKB-KW"/>
</dbReference>
<evidence type="ECO:0000259" key="13">
    <source>
        <dbReference type="SMART" id="SM00760"/>
    </source>
</evidence>
<dbReference type="GO" id="GO:0003688">
    <property type="term" value="F:DNA replication origin binding"/>
    <property type="evidence" value="ECO:0007669"/>
    <property type="project" value="UniProtKB-UniRule"/>
</dbReference>
<dbReference type="InterPro" id="IPR038454">
    <property type="entry name" value="DnaA_N_sf"/>
</dbReference>
<evidence type="ECO:0000256" key="5">
    <source>
        <dbReference type="ARBA" id="ARBA00022840"/>
    </source>
</evidence>
<dbReference type="GO" id="GO:0005737">
    <property type="term" value="C:cytoplasm"/>
    <property type="evidence" value="ECO:0007669"/>
    <property type="project" value="UniProtKB-SubCell"/>
</dbReference>
<dbReference type="Proteomes" id="UP000179010">
    <property type="component" value="Unassembled WGS sequence"/>
</dbReference>
<dbReference type="CDD" id="cd06571">
    <property type="entry name" value="Bac_DnaA_C"/>
    <property type="match status" value="1"/>
</dbReference>
<dbReference type="Pfam" id="PF11638">
    <property type="entry name" value="DnaA_N"/>
    <property type="match status" value="1"/>
</dbReference>
<comment type="subunit">
    <text evidence="8">Oligomerizes as a right-handed, spiral filament on DNA at oriC.</text>
</comment>
<organism evidence="14 15">
    <name type="scientific">candidate division Kazan bacterium RIFCSPLOWO2_01_FULL_48_13</name>
    <dbReference type="NCBI Taxonomy" id="1798539"/>
    <lineage>
        <taxon>Bacteria</taxon>
        <taxon>Bacteria division Kazan-3B-28</taxon>
    </lineage>
</organism>
<dbReference type="GO" id="GO:0005524">
    <property type="term" value="F:ATP binding"/>
    <property type="evidence" value="ECO:0007669"/>
    <property type="project" value="UniProtKB-UniRule"/>
</dbReference>
<comment type="caution">
    <text evidence="14">The sequence shown here is derived from an EMBL/GenBank/DDBJ whole genome shotgun (WGS) entry which is preliminary data.</text>
</comment>
<keyword evidence="4 8" id="KW-0547">Nucleotide-binding</keyword>
<dbReference type="GO" id="GO:0005886">
    <property type="term" value="C:plasma membrane"/>
    <property type="evidence" value="ECO:0007669"/>
    <property type="project" value="TreeGrafter"/>
</dbReference>
<dbReference type="Pfam" id="PF08299">
    <property type="entry name" value="Bac_DnaA_C"/>
    <property type="match status" value="1"/>
</dbReference>
<feature type="binding site" evidence="8">
    <location>
        <position position="166"/>
    </location>
    <ligand>
        <name>ATP</name>
        <dbReference type="ChEBI" id="CHEBI:30616"/>
    </ligand>
</feature>
<feature type="domain" description="Chromosomal replication initiator DnaA C-terminal" evidence="13">
    <location>
        <begin position="363"/>
        <end position="432"/>
    </location>
</feature>
<dbReference type="InterPro" id="IPR013317">
    <property type="entry name" value="DnaA_dom"/>
</dbReference>
<dbReference type="InterPro" id="IPR003593">
    <property type="entry name" value="AAA+_ATPase"/>
</dbReference>
<dbReference type="FunFam" id="3.40.50.300:FF:000668">
    <property type="entry name" value="Chromosomal replication initiator protein DnaA"/>
    <property type="match status" value="1"/>
</dbReference>
<comment type="similarity">
    <text evidence="1 8 11">Belongs to the DnaA family.</text>
</comment>
<evidence type="ECO:0000256" key="2">
    <source>
        <dbReference type="ARBA" id="ARBA00022490"/>
    </source>
</evidence>
<feature type="binding site" evidence="8">
    <location>
        <position position="165"/>
    </location>
    <ligand>
        <name>ATP</name>
        <dbReference type="ChEBI" id="CHEBI:30616"/>
    </ligand>
</feature>
<feature type="region of interest" description="Domain III, AAA+ region" evidence="8">
    <location>
        <begin position="118"/>
        <end position="334"/>
    </location>
</feature>
<dbReference type="PANTHER" id="PTHR30050">
    <property type="entry name" value="CHROMOSOMAL REPLICATION INITIATOR PROTEIN DNAA"/>
    <property type="match status" value="1"/>
</dbReference>
<dbReference type="SMART" id="SM00382">
    <property type="entry name" value="AAA"/>
    <property type="match status" value="1"/>
</dbReference>
<comment type="function">
    <text evidence="8 10">Plays an essential role in the initiation and regulation of chromosomal replication. ATP-DnaA binds to the origin of replication (oriC) to initiate formation of the DNA replication initiation complex once per cell cycle. Binds the DnaA box (a 9 base pair repeat at the origin) and separates the double-stranded (ds)DNA. Forms a right-handed helical filament on oriC DNA; dsDNA binds to the exterior of the filament while single-stranded (ss)DNA is stabiized in the filament's interior. The ATP-DnaA-oriC complex binds and stabilizes one strand of the AT-rich DNA unwinding element (DUE), permitting loading of DNA polymerase. After initiation quickly degrades to an ADP-DnaA complex that is not apt for DNA replication. Binds acidic phospholipids.</text>
</comment>
<feature type="binding site" evidence="8">
    <location>
        <position position="162"/>
    </location>
    <ligand>
        <name>ATP</name>
        <dbReference type="ChEBI" id="CHEBI:30616"/>
    </ligand>
</feature>
<dbReference type="Gene3D" id="1.10.1750.10">
    <property type="match status" value="1"/>
</dbReference>
<keyword evidence="2 8" id="KW-0963">Cytoplasm</keyword>
<dbReference type="CDD" id="cd00009">
    <property type="entry name" value="AAA"/>
    <property type="match status" value="1"/>
</dbReference>
<dbReference type="Pfam" id="PF00308">
    <property type="entry name" value="Bac_DnaA"/>
    <property type="match status" value="1"/>
</dbReference>
<gene>
    <name evidence="8" type="primary">dnaA</name>
    <name evidence="14" type="ORF">A2994_03435</name>
</gene>
<dbReference type="GO" id="GO:0006270">
    <property type="term" value="P:DNA replication initiation"/>
    <property type="evidence" value="ECO:0007669"/>
    <property type="project" value="UniProtKB-UniRule"/>
</dbReference>
<dbReference type="Gene3D" id="3.30.300.180">
    <property type="match status" value="1"/>
</dbReference>
<dbReference type="Gene3D" id="3.40.50.300">
    <property type="entry name" value="P-loop containing nucleotide triphosphate hydrolases"/>
    <property type="match status" value="1"/>
</dbReference>